<dbReference type="STRING" id="1227455.C449_04490"/>
<dbReference type="PROSITE" id="PS51257">
    <property type="entry name" value="PROKAR_LIPOPROTEIN"/>
    <property type="match status" value="1"/>
</dbReference>
<evidence type="ECO:0000313" key="3">
    <source>
        <dbReference type="Proteomes" id="UP000011669"/>
    </source>
</evidence>
<comment type="caution">
    <text evidence="2">The sequence shown here is derived from an EMBL/GenBank/DDBJ whole genome shotgun (WGS) entry which is preliminary data.</text>
</comment>
<sequence>MNRRRFLTGVGTVPALGISGCLGGLIGDRDTDADVSNASTAPTDPGDARTTAASTTTEAVSIDSLAEEGLPSDVCTEEINEDFGIDAVTEPAFATDWSGIDAEEKYYFRDQTGLADEQTVIGLAGETPRAYPLSVLWVHEIVNDVIEPASKTRQASSGDDLAGPVIVTYCPLCQSGLVAERRVNGQETIFGVSGLLWQAPRVYEAASEAEGQVFGAAHGNRTDAAIRNNGNLVMYDLATRSYWSQILARAICGPQTGETLTIVPSSFTTWGEWRAAHPDTEVLLPPPHSGTI</sequence>
<dbReference type="Proteomes" id="UP000011669">
    <property type="component" value="Unassembled WGS sequence"/>
</dbReference>
<keyword evidence="3" id="KW-1185">Reference proteome</keyword>
<evidence type="ECO:0000256" key="1">
    <source>
        <dbReference type="SAM" id="MobiDB-lite"/>
    </source>
</evidence>
<evidence type="ECO:0000313" key="2">
    <source>
        <dbReference type="EMBL" id="EMA46261.1"/>
    </source>
</evidence>
<dbReference type="RefSeq" id="WP_006076753.1">
    <property type="nucleotide sequence ID" value="NZ_AOMD01000014.1"/>
</dbReference>
<protein>
    <recommendedName>
        <fullName evidence="4">DUF3179 domain-containing protein</fullName>
    </recommendedName>
</protein>
<dbReference type="AlphaFoldDB" id="M0MKR4"/>
<feature type="region of interest" description="Disordered" evidence="1">
    <location>
        <begin position="33"/>
        <end position="57"/>
    </location>
</feature>
<dbReference type="OrthoDB" id="2731at2157"/>
<dbReference type="Pfam" id="PF11376">
    <property type="entry name" value="DUF3179"/>
    <property type="match status" value="2"/>
</dbReference>
<reference evidence="2 3" key="1">
    <citation type="journal article" date="2014" name="PLoS Genet.">
        <title>Phylogenetically driven sequencing of extremely halophilic archaea reveals strategies for static and dynamic osmo-response.</title>
        <authorList>
            <person name="Becker E.A."/>
            <person name="Seitzer P.M."/>
            <person name="Tritt A."/>
            <person name="Larsen D."/>
            <person name="Krusor M."/>
            <person name="Yao A.I."/>
            <person name="Wu D."/>
            <person name="Madern D."/>
            <person name="Eisen J.A."/>
            <person name="Darling A.E."/>
            <person name="Facciotti M.T."/>
        </authorList>
    </citation>
    <scope>NUCLEOTIDE SEQUENCE [LARGE SCALE GENOMIC DNA]</scope>
    <source>
        <strain evidence="2 3">DSM 5350</strain>
    </source>
</reference>
<organism evidence="2 3">
    <name type="scientific">Halococcus saccharolyticus DSM 5350</name>
    <dbReference type="NCBI Taxonomy" id="1227455"/>
    <lineage>
        <taxon>Archaea</taxon>
        <taxon>Methanobacteriati</taxon>
        <taxon>Methanobacteriota</taxon>
        <taxon>Stenosarchaea group</taxon>
        <taxon>Halobacteria</taxon>
        <taxon>Halobacteriales</taxon>
        <taxon>Halococcaceae</taxon>
        <taxon>Halococcus</taxon>
    </lineage>
</organism>
<accession>M0MKR4</accession>
<dbReference type="EMBL" id="AOMD01000014">
    <property type="protein sequence ID" value="EMA46261.1"/>
    <property type="molecule type" value="Genomic_DNA"/>
</dbReference>
<gene>
    <name evidence="2" type="ORF">C449_04490</name>
</gene>
<dbReference type="PATRIC" id="fig|1227455.4.peg.913"/>
<dbReference type="InterPro" id="IPR021516">
    <property type="entry name" value="DUF3179"/>
</dbReference>
<name>M0MKR4_9EURY</name>
<proteinExistence type="predicted"/>
<evidence type="ECO:0008006" key="4">
    <source>
        <dbReference type="Google" id="ProtNLM"/>
    </source>
</evidence>
<feature type="compositionally biased region" description="Low complexity" evidence="1">
    <location>
        <begin position="48"/>
        <end position="57"/>
    </location>
</feature>
<dbReference type="InParanoid" id="M0MKR4"/>